<organism evidence="2">
    <name type="scientific">Selaginella moellendorffii</name>
    <name type="common">Spikemoss</name>
    <dbReference type="NCBI Taxonomy" id="88036"/>
    <lineage>
        <taxon>Eukaryota</taxon>
        <taxon>Viridiplantae</taxon>
        <taxon>Streptophyta</taxon>
        <taxon>Embryophyta</taxon>
        <taxon>Tracheophyta</taxon>
        <taxon>Lycopodiopsida</taxon>
        <taxon>Selaginellales</taxon>
        <taxon>Selaginellaceae</taxon>
        <taxon>Selaginella</taxon>
    </lineage>
</organism>
<dbReference type="Proteomes" id="UP000001514">
    <property type="component" value="Unassembled WGS sequence"/>
</dbReference>
<dbReference type="EMBL" id="GL377573">
    <property type="protein sequence ID" value="EFJ31770.1"/>
    <property type="molecule type" value="Genomic_DNA"/>
</dbReference>
<dbReference type="GO" id="GO:0007131">
    <property type="term" value="P:reciprocal meiotic recombination"/>
    <property type="evidence" value="ECO:0000318"/>
    <property type="project" value="GO_Central"/>
</dbReference>
<dbReference type="HOGENOM" id="CLU_726464_0_0_1"/>
<evidence type="ECO:0000313" key="2">
    <source>
        <dbReference type="Proteomes" id="UP000001514"/>
    </source>
</evidence>
<accession>D8R6T5</accession>
<dbReference type="KEGG" id="smo:SELMODRAFT_407977"/>
<gene>
    <name evidence="1" type="ORF">SELMODRAFT_407977</name>
</gene>
<keyword evidence="2" id="KW-1185">Reference proteome</keyword>
<dbReference type="InParanoid" id="D8R6T5"/>
<sequence length="380" mass="40159">MALEVAEVGFGAAREVLGRLYVDDSSGDSSGDSSDNSSVSLSSVNTIATVVMVWKSHGIVSLAPLKNYDLGGLDWLVLFPTRGEKRAASFMAVDHERDIAMLKIEGGALPFLRSSKERLSLGRQLHFLGYVEDVDKASYKKGDGKDETNQIPSFQDQVTVATTLPGGFYAGAYASDDRGGAIFSIAPLELVGIHVKRLGMFSKFIPARDALTKKETATAKEEAVAAPVVAEELAAAAAEETTREEAEELAAVVEELAAGTVEEEEALAPAVVELVAEELAAAEEALALAVVELVAMAEELAAAAVEEATKVAPAVAPAVAAAKATKSKAKLSKSCVKESKLCLFLLQTCQNTKLDFLQLTLHRCDADGDTQAESRPQLET</sequence>
<protein>
    <submittedName>
        <fullName evidence="1">Uncharacterized protein</fullName>
    </submittedName>
</protein>
<proteinExistence type="predicted"/>
<evidence type="ECO:0000313" key="1">
    <source>
        <dbReference type="EMBL" id="EFJ31770.1"/>
    </source>
</evidence>
<dbReference type="AlphaFoldDB" id="D8R6T5"/>
<dbReference type="Gramene" id="EFJ31770">
    <property type="protein sequence ID" value="EFJ31770"/>
    <property type="gene ID" value="SELMODRAFT_407977"/>
</dbReference>
<reference evidence="1 2" key="1">
    <citation type="journal article" date="2011" name="Science">
        <title>The Selaginella genome identifies genetic changes associated with the evolution of vascular plants.</title>
        <authorList>
            <person name="Banks J.A."/>
            <person name="Nishiyama T."/>
            <person name="Hasebe M."/>
            <person name="Bowman J.L."/>
            <person name="Gribskov M."/>
            <person name="dePamphilis C."/>
            <person name="Albert V.A."/>
            <person name="Aono N."/>
            <person name="Aoyama T."/>
            <person name="Ambrose B.A."/>
            <person name="Ashton N.W."/>
            <person name="Axtell M.J."/>
            <person name="Barker E."/>
            <person name="Barker M.S."/>
            <person name="Bennetzen J.L."/>
            <person name="Bonawitz N.D."/>
            <person name="Chapple C."/>
            <person name="Cheng C."/>
            <person name="Correa L.G."/>
            <person name="Dacre M."/>
            <person name="DeBarry J."/>
            <person name="Dreyer I."/>
            <person name="Elias M."/>
            <person name="Engstrom E.M."/>
            <person name="Estelle M."/>
            <person name="Feng L."/>
            <person name="Finet C."/>
            <person name="Floyd S.K."/>
            <person name="Frommer W.B."/>
            <person name="Fujita T."/>
            <person name="Gramzow L."/>
            <person name="Gutensohn M."/>
            <person name="Harholt J."/>
            <person name="Hattori M."/>
            <person name="Heyl A."/>
            <person name="Hirai T."/>
            <person name="Hiwatashi Y."/>
            <person name="Ishikawa M."/>
            <person name="Iwata M."/>
            <person name="Karol K.G."/>
            <person name="Koehler B."/>
            <person name="Kolukisaoglu U."/>
            <person name="Kubo M."/>
            <person name="Kurata T."/>
            <person name="Lalonde S."/>
            <person name="Li K."/>
            <person name="Li Y."/>
            <person name="Litt A."/>
            <person name="Lyons E."/>
            <person name="Manning G."/>
            <person name="Maruyama T."/>
            <person name="Michael T.P."/>
            <person name="Mikami K."/>
            <person name="Miyazaki S."/>
            <person name="Morinaga S."/>
            <person name="Murata T."/>
            <person name="Mueller-Roeber B."/>
            <person name="Nelson D.R."/>
            <person name="Obara M."/>
            <person name="Oguri Y."/>
            <person name="Olmstead R.G."/>
            <person name="Onodera N."/>
            <person name="Petersen B.L."/>
            <person name="Pils B."/>
            <person name="Prigge M."/>
            <person name="Rensing S.A."/>
            <person name="Riano-Pachon D.M."/>
            <person name="Roberts A.W."/>
            <person name="Sato Y."/>
            <person name="Scheller H.V."/>
            <person name="Schulz B."/>
            <person name="Schulz C."/>
            <person name="Shakirov E.V."/>
            <person name="Shibagaki N."/>
            <person name="Shinohara N."/>
            <person name="Shippen D.E."/>
            <person name="Soerensen I."/>
            <person name="Sotooka R."/>
            <person name="Sugimoto N."/>
            <person name="Sugita M."/>
            <person name="Sumikawa N."/>
            <person name="Tanurdzic M."/>
            <person name="Theissen G."/>
            <person name="Ulvskov P."/>
            <person name="Wakazuki S."/>
            <person name="Weng J.K."/>
            <person name="Willats W.W."/>
            <person name="Wipf D."/>
            <person name="Wolf P.G."/>
            <person name="Yang L."/>
            <person name="Zimmer A.D."/>
            <person name="Zhu Q."/>
            <person name="Mitros T."/>
            <person name="Hellsten U."/>
            <person name="Loque D."/>
            <person name="Otillar R."/>
            <person name="Salamov A."/>
            <person name="Schmutz J."/>
            <person name="Shapiro H."/>
            <person name="Lindquist E."/>
            <person name="Lucas S."/>
            <person name="Rokhsar D."/>
            <person name="Grigoriev I.V."/>
        </authorList>
    </citation>
    <scope>NUCLEOTIDE SEQUENCE [LARGE SCALE GENOMIC DNA]</scope>
</reference>
<name>D8R6T5_SELML</name>